<dbReference type="InterPro" id="IPR011030">
    <property type="entry name" value="Lipovitellin_superhlx_dom"/>
</dbReference>
<keyword evidence="1" id="KW-0732">Signal</keyword>
<dbReference type="InterPro" id="IPR015817">
    <property type="entry name" value="Vitellinogen_open_b-sht_sub1"/>
</dbReference>
<keyword evidence="8" id="KW-1185">Reference proteome</keyword>
<feature type="domain" description="Vitellogenin" evidence="6">
    <location>
        <begin position="21"/>
        <end position="535"/>
    </location>
</feature>
<dbReference type="GO" id="GO:0045735">
    <property type="term" value="F:nutrient reservoir activity"/>
    <property type="evidence" value="ECO:0007669"/>
    <property type="project" value="UniProtKB-KW"/>
</dbReference>
<dbReference type="PANTHER" id="PTHR23345">
    <property type="entry name" value="VITELLOGENIN-RELATED"/>
    <property type="match status" value="1"/>
</dbReference>
<dbReference type="SUPFAM" id="SSF48431">
    <property type="entry name" value="Lipovitellin-phosvitin complex, superhelical domain"/>
    <property type="match status" value="1"/>
</dbReference>
<dbReference type="PROSITE" id="PS51211">
    <property type="entry name" value="VITELLOGENIN"/>
    <property type="match status" value="1"/>
</dbReference>
<organism evidence="7 8">
    <name type="scientific">Halocaridina rubra</name>
    <name type="common">Hawaiian red shrimp</name>
    <dbReference type="NCBI Taxonomy" id="373956"/>
    <lineage>
        <taxon>Eukaryota</taxon>
        <taxon>Metazoa</taxon>
        <taxon>Ecdysozoa</taxon>
        <taxon>Arthropoda</taxon>
        <taxon>Crustacea</taxon>
        <taxon>Multicrustacea</taxon>
        <taxon>Malacostraca</taxon>
        <taxon>Eumalacostraca</taxon>
        <taxon>Eucarida</taxon>
        <taxon>Decapoda</taxon>
        <taxon>Pleocyemata</taxon>
        <taxon>Caridea</taxon>
        <taxon>Atyoidea</taxon>
        <taxon>Atyidae</taxon>
        <taxon>Halocaridina</taxon>
    </lineage>
</organism>
<comment type="caution">
    <text evidence="5">Lacks conserved residue(s) required for the propagation of feature annotation.</text>
</comment>
<evidence type="ECO:0000256" key="1">
    <source>
        <dbReference type="ARBA" id="ARBA00022729"/>
    </source>
</evidence>
<dbReference type="InterPro" id="IPR015255">
    <property type="entry name" value="Vitellinogen_open_b-sht"/>
</dbReference>
<keyword evidence="3" id="KW-1015">Disulfide bond</keyword>
<accession>A0AAN8X733</accession>
<dbReference type="InterPro" id="IPR050733">
    <property type="entry name" value="Vitellogenin/Apolipophorin"/>
</dbReference>
<reference evidence="7 8" key="1">
    <citation type="submission" date="2023-11" db="EMBL/GenBank/DDBJ databases">
        <title>Halocaridina rubra genome assembly.</title>
        <authorList>
            <person name="Smith C."/>
        </authorList>
    </citation>
    <scope>NUCLEOTIDE SEQUENCE [LARGE SCALE GENOMIC DNA]</scope>
    <source>
        <strain evidence="7">EP-1</strain>
        <tissue evidence="7">Whole</tissue>
    </source>
</reference>
<keyword evidence="2" id="KW-0758">Storage protein</keyword>
<dbReference type="Gene3D" id="1.25.10.20">
    <property type="entry name" value="Vitellinogen, superhelical"/>
    <property type="match status" value="1"/>
</dbReference>
<dbReference type="Gene3D" id="2.20.80.10">
    <property type="entry name" value="Lipovitellin-phosvitin complex, chain A, domain 4"/>
    <property type="match status" value="1"/>
</dbReference>
<evidence type="ECO:0000256" key="4">
    <source>
        <dbReference type="ARBA" id="ARBA00023180"/>
    </source>
</evidence>
<dbReference type="Gene3D" id="2.30.230.10">
    <property type="entry name" value="Lipovitellin, beta-sheet shell regions, chain A"/>
    <property type="match status" value="1"/>
</dbReference>
<dbReference type="Pfam" id="PF01347">
    <property type="entry name" value="Vitellogenin_N"/>
    <property type="match status" value="1"/>
</dbReference>
<dbReference type="Pfam" id="PF09172">
    <property type="entry name" value="Vit_open_b-sht"/>
    <property type="match status" value="1"/>
</dbReference>
<evidence type="ECO:0000313" key="7">
    <source>
        <dbReference type="EMBL" id="KAK7073325.1"/>
    </source>
</evidence>
<dbReference type="PANTHER" id="PTHR23345:SF15">
    <property type="entry name" value="VITELLOGENIN 1-RELATED"/>
    <property type="match status" value="1"/>
</dbReference>
<dbReference type="Proteomes" id="UP001381693">
    <property type="component" value="Unassembled WGS sequence"/>
</dbReference>
<dbReference type="EMBL" id="JAXCGZ010013219">
    <property type="protein sequence ID" value="KAK7073325.1"/>
    <property type="molecule type" value="Genomic_DNA"/>
</dbReference>
<dbReference type="InterPro" id="IPR001747">
    <property type="entry name" value="Vitellogenin_N"/>
</dbReference>
<dbReference type="Gene3D" id="2.20.50.20">
    <property type="entry name" value="Lipovitellin. Chain A, domain 3"/>
    <property type="match status" value="1"/>
</dbReference>
<dbReference type="SMART" id="SM01169">
    <property type="entry name" value="DUF1943"/>
    <property type="match status" value="1"/>
</dbReference>
<gene>
    <name evidence="7" type="ORF">SK128_006657</name>
</gene>
<evidence type="ECO:0000256" key="3">
    <source>
        <dbReference type="ARBA" id="ARBA00023157"/>
    </source>
</evidence>
<dbReference type="InterPro" id="IPR015819">
    <property type="entry name" value="Lipid_transp_b-sht_shell"/>
</dbReference>
<keyword evidence="4" id="KW-0325">Glycoprotein</keyword>
<evidence type="ECO:0000256" key="2">
    <source>
        <dbReference type="ARBA" id="ARBA00022761"/>
    </source>
</evidence>
<name>A0AAN8X733_HALRR</name>
<proteinExistence type="predicted"/>
<comment type="caution">
    <text evidence="7">The sequence shown here is derived from an EMBL/GenBank/DDBJ whole genome shotgun (WGS) entry which is preliminary data.</text>
</comment>
<protein>
    <recommendedName>
        <fullName evidence="6">Vitellogenin domain-containing protein</fullName>
    </recommendedName>
</protein>
<dbReference type="GO" id="GO:0005319">
    <property type="term" value="F:lipid transporter activity"/>
    <property type="evidence" value="ECO:0007669"/>
    <property type="project" value="InterPro"/>
</dbReference>
<evidence type="ECO:0000313" key="8">
    <source>
        <dbReference type="Proteomes" id="UP001381693"/>
    </source>
</evidence>
<evidence type="ECO:0000256" key="5">
    <source>
        <dbReference type="PROSITE-ProRule" id="PRU00557"/>
    </source>
</evidence>
<dbReference type="InterPro" id="IPR015816">
    <property type="entry name" value="Vitellinogen_b-sht_N"/>
</dbReference>
<sequence>MQGTKLHYETGATYSYDYSGISQISMKGVPESTMETVWKAHVDVVGKCPTHYKVEAHRDNNMTITKTKDNRLCQERYATPDELPIPWLKTPLPLEQSVSSCQQEISHGIYTRIRCENSNNLRPGYGMYKYVISHLESELLYVGKDHGFLPSLSGIRGKLLTRTLHYDYHTSEKEEHLLPQFEDLMRELCEKTKETVTKDSADVTAKALHYLRMLPYTDVEQILIKIRGGHYCSSHHRLESLFLDALAFIREPSAVKLMVNELVTGRATRERNALYTAAFYLTSRPNRASVEALQPLFATFNPHISSATLGASVMVGTFCRHHADCTLETSVKKLVEKLSLIIQETCSSSADGSNHKESVAALKALGNIGVMTPSVIDIVLACLHNENIYNGIRISAAQAFRNVECNAYATTQFIDIAVNPHEDAEIRIEAYLAATTCATDDNFRFLVTKISQEFNSQVRSFILSHLMNLQKSSAPYKENIRYNLFGISIPDNFTSDVRKYSQNIDLSYYYPSLGLGIGIDSNVIYVPGSFIPRSLNLNITSSIGGTMMNMGEYGFRIEELESLLTELVKPEGYLSGSLLGTLFTGLLSKNKISNTKIYEVIKNFNDHERDPFQWFQLPEFLDKIYRQNKNKLPKLDLFARLNNQEATYASFTGNPLNIEFDRYLTLILNYVRESLFSMSHMNINKAHMGQLILEYDLPTIQGLPLKLKFDATAVAGFDMETNVLNIEEKHGGIVFRLKPSISIQIDGFLGYDSPLSHLGVKTRSTLYSNSGLSVSIISDSQNQIDFKIDLPKELEILNIESETYIKKTIGKNEIKIFPHPDMDTRLVYDHCVLNLESVIGLRLCYHMNVPDIFHSAILPFSSPSVVKLHFDKSTPTLQGYLLKTTLHNNKSGRIVHANLEAVEAPSVTGVEAVFTYIRCEASFQISATFKCDGIHGIGKIDFLNTDHQDSLSTYIQFENSEKIIAKGVKIELSEILDNRKTVKIYISPSDNFPEEFVILEAKLMRFYSGREVSVDMVINTKKYLTQYLDISVDIGLDLHRHRIDVNRNKHFELLLPQKLRQFESDIKIGLWKVLAFIRSPKDSVYLTAFHIRDDNTDIVDITGKHSLGLTAEGRGMSTENYISGTLGSDGYSFICRYDSADIRREILLKVLRASDDHLIAHFEVHHGYSGTEFTVKAIADIPNWMGAINFEGIATTGDSQSYHVDSKLRHGHHVIFQYEGPLTLILTSKLTHIQADSMITVFEAAPLKISPAVIISNDKQVFAVGMKIGEAPVFAVEWKMDHIKNKPLNFGFQLKLPAVVNTKISLLLDNHFMHGSVDNVILPNTHGAIRSKGFVDVDANARKIKVEFAWDADRDPSRKVSAEVSLNMNAATVRQSVIM</sequence>
<dbReference type="SUPFAM" id="SSF56968">
    <property type="entry name" value="Lipovitellin-phosvitin complex, beta-sheet shell regions"/>
    <property type="match status" value="2"/>
</dbReference>
<evidence type="ECO:0000259" key="6">
    <source>
        <dbReference type="PROSITE" id="PS51211"/>
    </source>
</evidence>